<dbReference type="AlphaFoldDB" id="A0AAE0YWQ6"/>
<gene>
    <name evidence="2" type="ORF">RRG08_058722</name>
</gene>
<dbReference type="Proteomes" id="UP001283361">
    <property type="component" value="Unassembled WGS sequence"/>
</dbReference>
<protein>
    <submittedName>
        <fullName evidence="2">Uncharacterized protein</fullName>
    </submittedName>
</protein>
<organism evidence="2 3">
    <name type="scientific">Elysia crispata</name>
    <name type="common">lettuce slug</name>
    <dbReference type="NCBI Taxonomy" id="231223"/>
    <lineage>
        <taxon>Eukaryota</taxon>
        <taxon>Metazoa</taxon>
        <taxon>Spiralia</taxon>
        <taxon>Lophotrochozoa</taxon>
        <taxon>Mollusca</taxon>
        <taxon>Gastropoda</taxon>
        <taxon>Heterobranchia</taxon>
        <taxon>Euthyneura</taxon>
        <taxon>Panpulmonata</taxon>
        <taxon>Sacoglossa</taxon>
        <taxon>Placobranchoidea</taxon>
        <taxon>Plakobranchidae</taxon>
        <taxon>Elysia</taxon>
    </lineage>
</organism>
<proteinExistence type="predicted"/>
<evidence type="ECO:0000256" key="1">
    <source>
        <dbReference type="SAM" id="MobiDB-lite"/>
    </source>
</evidence>
<dbReference type="EMBL" id="JAWDGP010005269">
    <property type="protein sequence ID" value="KAK3758452.1"/>
    <property type="molecule type" value="Genomic_DNA"/>
</dbReference>
<evidence type="ECO:0000313" key="3">
    <source>
        <dbReference type="Proteomes" id="UP001283361"/>
    </source>
</evidence>
<comment type="caution">
    <text evidence="2">The sequence shown here is derived from an EMBL/GenBank/DDBJ whole genome shotgun (WGS) entry which is preliminary data.</text>
</comment>
<keyword evidence="3" id="KW-1185">Reference proteome</keyword>
<accession>A0AAE0YWQ6</accession>
<sequence>MGHQRVVMMSNGRVIIQQEAYSRQVELKTSRDHNQPEVPSGHRDNLSPFATSVHSMMRLVGTPCLSSYQLSPSGEFNDIYFRFDTTELGWLPCLGGRADLAPQEQETGGECKAAKNKTATGA</sequence>
<evidence type="ECO:0000313" key="2">
    <source>
        <dbReference type="EMBL" id="KAK3758452.1"/>
    </source>
</evidence>
<feature type="region of interest" description="Disordered" evidence="1">
    <location>
        <begin position="101"/>
        <end position="122"/>
    </location>
</feature>
<name>A0AAE0YWQ6_9GAST</name>
<reference evidence="2" key="1">
    <citation type="journal article" date="2023" name="G3 (Bethesda)">
        <title>A reference genome for the long-term kleptoplast-retaining sea slug Elysia crispata morphotype clarki.</title>
        <authorList>
            <person name="Eastman K.E."/>
            <person name="Pendleton A.L."/>
            <person name="Shaikh M.A."/>
            <person name="Suttiyut T."/>
            <person name="Ogas R."/>
            <person name="Tomko P."/>
            <person name="Gavelis G."/>
            <person name="Widhalm J.R."/>
            <person name="Wisecaver J.H."/>
        </authorList>
    </citation>
    <scope>NUCLEOTIDE SEQUENCE</scope>
    <source>
        <strain evidence="2">ECLA1</strain>
    </source>
</reference>